<organism evidence="1">
    <name type="scientific">Podoviridae sp. ctG4L18</name>
    <dbReference type="NCBI Taxonomy" id="2825234"/>
    <lineage>
        <taxon>Viruses</taxon>
        <taxon>Duplodnaviria</taxon>
        <taxon>Heunggongvirae</taxon>
        <taxon>Uroviricota</taxon>
        <taxon>Caudoviricetes</taxon>
    </lineage>
</organism>
<accession>A0A8S5UPE0</accession>
<protein>
    <submittedName>
        <fullName evidence="1">Uncharacterized protein</fullName>
    </submittedName>
</protein>
<proteinExistence type="predicted"/>
<name>A0A8S5UPE0_9CAUD</name>
<sequence>MADIKNSYIRPKKEDTIVYGRIVSASTEGVVADAGQIYDEQLKIGQHELNKRIIKSGIGSFAGIPTYTKEIIDGVDPSDIPDKYILIADKESDLKTKPSREVEVNGTYVDILFSAIRAL</sequence>
<reference evidence="1" key="1">
    <citation type="journal article" date="2021" name="Proc. Natl. Acad. Sci. U.S.A.">
        <title>A Catalog of Tens of Thousands of Viruses from Human Metagenomes Reveals Hidden Associations with Chronic Diseases.</title>
        <authorList>
            <person name="Tisza M.J."/>
            <person name="Buck C.B."/>
        </authorList>
    </citation>
    <scope>NUCLEOTIDE SEQUENCE</scope>
    <source>
        <strain evidence="1">CtG4L18</strain>
    </source>
</reference>
<dbReference type="EMBL" id="BK016114">
    <property type="protein sequence ID" value="DAF96361.1"/>
    <property type="molecule type" value="Genomic_DNA"/>
</dbReference>
<evidence type="ECO:0000313" key="1">
    <source>
        <dbReference type="EMBL" id="DAF96361.1"/>
    </source>
</evidence>